<evidence type="ECO:0000313" key="3">
    <source>
        <dbReference type="EMBL" id="VFK34086.1"/>
    </source>
</evidence>
<dbReference type="Pfam" id="PF06114">
    <property type="entry name" value="Peptidase_M78"/>
    <property type="match status" value="1"/>
</dbReference>
<name>A0A450WSM4_9GAMM</name>
<evidence type="ECO:0000313" key="2">
    <source>
        <dbReference type="EMBL" id="VFK20027.1"/>
    </source>
</evidence>
<dbReference type="PANTHER" id="PTHR43236">
    <property type="entry name" value="ANTITOXIN HIGA1"/>
    <property type="match status" value="1"/>
</dbReference>
<dbReference type="EMBL" id="CAADFM010000246">
    <property type="protein sequence ID" value="VFK20027.1"/>
    <property type="molecule type" value="Genomic_DNA"/>
</dbReference>
<organism evidence="2">
    <name type="scientific">Candidatus Kentrum sp. LPFa</name>
    <dbReference type="NCBI Taxonomy" id="2126335"/>
    <lineage>
        <taxon>Bacteria</taxon>
        <taxon>Pseudomonadati</taxon>
        <taxon>Pseudomonadota</taxon>
        <taxon>Gammaproteobacteria</taxon>
        <taxon>Candidatus Kentrum</taxon>
    </lineage>
</organism>
<reference evidence="2" key="1">
    <citation type="submission" date="2019-02" db="EMBL/GenBank/DDBJ databases">
        <authorList>
            <person name="Gruber-Vodicka R. H."/>
            <person name="Seah K. B. B."/>
        </authorList>
    </citation>
    <scope>NUCLEOTIDE SEQUENCE</scope>
    <source>
        <strain evidence="2">BECK_S312</strain>
        <strain evidence="3">BECK_S426</strain>
    </source>
</reference>
<feature type="domain" description="IrrE N-terminal-like" evidence="1">
    <location>
        <begin position="43"/>
        <end position="176"/>
    </location>
</feature>
<sequence>MTDFTKYCKSASDLLEHLKIKEIPIDVQSVAEKLEIKINDDLPIDSDIVGELTFNNGSPIIRINPAQNQYEQRRRFTIAHEIGHRCLHSSESKKGFRDSRKSMSRTESYWDSKEYEANNFAAELLIPSSEIYSIGKHIIKAYKDAAGAKKIPISVFTGTMAQKFQVSNKAMEYRLKNLRILRN</sequence>
<evidence type="ECO:0000259" key="1">
    <source>
        <dbReference type="Pfam" id="PF06114"/>
    </source>
</evidence>
<proteinExistence type="predicted"/>
<dbReference type="Gene3D" id="1.10.10.2910">
    <property type="match status" value="1"/>
</dbReference>
<gene>
    <name evidence="2" type="ORF">BECKLPF1236A_GA0070988_102463</name>
    <name evidence="3" type="ORF">BECKLPF1236C_GA0070990_102433</name>
</gene>
<dbReference type="EMBL" id="CAADFP010000243">
    <property type="protein sequence ID" value="VFK34086.1"/>
    <property type="molecule type" value="Genomic_DNA"/>
</dbReference>
<dbReference type="AlphaFoldDB" id="A0A450WSM4"/>
<protein>
    <recommendedName>
        <fullName evidence="1">IrrE N-terminal-like domain-containing protein</fullName>
    </recommendedName>
</protein>
<accession>A0A450WSM4</accession>
<dbReference type="PANTHER" id="PTHR43236:SF2">
    <property type="entry name" value="BLL0069 PROTEIN"/>
    <property type="match status" value="1"/>
</dbReference>
<dbReference type="InterPro" id="IPR052345">
    <property type="entry name" value="Rad_response_metalloprotease"/>
</dbReference>
<dbReference type="InterPro" id="IPR010359">
    <property type="entry name" value="IrrE_HExxH"/>
</dbReference>